<gene>
    <name evidence="3" type="ORF">PLXY2_LOCUS5311</name>
</gene>
<dbReference type="Pfam" id="PF05585">
    <property type="entry name" value="DUF1758"/>
    <property type="match status" value="1"/>
</dbReference>
<dbReference type="Proteomes" id="UP000653454">
    <property type="component" value="Unassembled WGS sequence"/>
</dbReference>
<dbReference type="EMBL" id="CAJHNJ030000015">
    <property type="protein sequence ID" value="CAG9113932.1"/>
    <property type="molecule type" value="Genomic_DNA"/>
</dbReference>
<dbReference type="InterPro" id="IPR008042">
    <property type="entry name" value="Retrotrans_Pao"/>
</dbReference>
<feature type="domain" description="DUF1758" evidence="2">
    <location>
        <begin position="475"/>
        <end position="627"/>
    </location>
</feature>
<dbReference type="GO" id="GO:0071897">
    <property type="term" value="P:DNA biosynthetic process"/>
    <property type="evidence" value="ECO:0007669"/>
    <property type="project" value="UniProtKB-ARBA"/>
</dbReference>
<feature type="domain" description="Reverse transcriptase" evidence="1">
    <location>
        <begin position="1272"/>
        <end position="1377"/>
    </location>
</feature>
<proteinExistence type="predicted"/>
<dbReference type="Pfam" id="PF03564">
    <property type="entry name" value="DUF1759"/>
    <property type="match status" value="1"/>
</dbReference>
<reference evidence="3" key="1">
    <citation type="submission" date="2020-11" db="EMBL/GenBank/DDBJ databases">
        <authorList>
            <person name="Whiteford S."/>
        </authorList>
    </citation>
    <scope>NUCLEOTIDE SEQUENCE</scope>
</reference>
<organism evidence="3 4">
    <name type="scientific">Plutella xylostella</name>
    <name type="common">Diamondback moth</name>
    <name type="synonym">Plutella maculipennis</name>
    <dbReference type="NCBI Taxonomy" id="51655"/>
    <lineage>
        <taxon>Eukaryota</taxon>
        <taxon>Metazoa</taxon>
        <taxon>Ecdysozoa</taxon>
        <taxon>Arthropoda</taxon>
        <taxon>Hexapoda</taxon>
        <taxon>Insecta</taxon>
        <taxon>Pterygota</taxon>
        <taxon>Neoptera</taxon>
        <taxon>Endopterygota</taxon>
        <taxon>Lepidoptera</taxon>
        <taxon>Glossata</taxon>
        <taxon>Ditrysia</taxon>
        <taxon>Yponomeutoidea</taxon>
        <taxon>Plutellidae</taxon>
        <taxon>Plutella</taxon>
    </lineage>
</organism>
<name>A0A8S4EDH0_PLUXY</name>
<accession>A0A8S4EDH0</accession>
<dbReference type="Pfam" id="PF05380">
    <property type="entry name" value="Peptidase_A17"/>
    <property type="match status" value="1"/>
</dbReference>
<comment type="caution">
    <text evidence="3">The sequence shown here is derived from an EMBL/GenBank/DDBJ whole genome shotgun (WGS) entry which is preliminary data.</text>
</comment>
<dbReference type="InterPro" id="IPR000477">
    <property type="entry name" value="RT_dom"/>
</dbReference>
<dbReference type="SUPFAM" id="SSF56672">
    <property type="entry name" value="DNA/RNA polymerases"/>
    <property type="match status" value="2"/>
</dbReference>
<dbReference type="PANTHER" id="PTHR47331">
    <property type="entry name" value="PHD-TYPE DOMAIN-CONTAINING PROTEIN"/>
    <property type="match status" value="1"/>
</dbReference>
<evidence type="ECO:0000259" key="2">
    <source>
        <dbReference type="Pfam" id="PF05585"/>
    </source>
</evidence>
<keyword evidence="4" id="KW-1185">Reference proteome</keyword>
<dbReference type="InterPro" id="IPR005312">
    <property type="entry name" value="DUF1759"/>
</dbReference>
<evidence type="ECO:0000259" key="1">
    <source>
        <dbReference type="Pfam" id="PF00078"/>
    </source>
</evidence>
<dbReference type="InterPro" id="IPR043502">
    <property type="entry name" value="DNA/RNA_pol_sf"/>
</dbReference>
<dbReference type="Pfam" id="PF00078">
    <property type="entry name" value="RVT_1"/>
    <property type="match status" value="1"/>
</dbReference>
<dbReference type="CDD" id="cd01644">
    <property type="entry name" value="RT_pepA17"/>
    <property type="match status" value="1"/>
</dbReference>
<dbReference type="PANTHER" id="PTHR47331:SF5">
    <property type="entry name" value="RIBONUCLEASE H"/>
    <property type="match status" value="1"/>
</dbReference>
<dbReference type="InterPro" id="IPR008737">
    <property type="entry name" value="DUF1758"/>
</dbReference>
<evidence type="ECO:0000313" key="4">
    <source>
        <dbReference type="Proteomes" id="UP000653454"/>
    </source>
</evidence>
<evidence type="ECO:0000313" key="3">
    <source>
        <dbReference type="EMBL" id="CAG9113932.1"/>
    </source>
</evidence>
<sequence>MEAILLRQENRYETLIKAERNYKKTSKERLKPTYIEARLENLEALWTEFKGDHLEIVTGMSRDEKKESEYFESDFYEQVEDLYISYKTLIKEHLKQLVPNQNVSASAQRQLTGTAGVSCDVKLPRIQLPTFKGGYDEWQAFHDLFLKLIHENTLLSNVQKLHYLKSSLTGEPENLLRNLPTTDANYDEAWKQLKRRYDNKRYNVNEIFKRLFNQKAINSASSTAIKLLLDTTTSCLKSLDNIGVSTSSWDSIVSYIVLSKLDQESRKQWEYQLSVSLSDELPTWAQLVDFLECRFRALEMVDSSNICDVKPSCYNAKQSSSSLKQKSFHATTSSVPEEKKDNNNSISCGLCLGQHWLYQCKQFGKQSPQERVSVVESKRLCFICLSPTHAVRQCHQATCCRRCGRRHHTMLHYERDIPKSTQSESKSFERDVKQAVNSVASTADAETRVVANFVKDEYTENSVLLATAMVKAKSNNCYAQSHVIRALLDQGSQASFVTESTAQLLRLKRVPVNASVAGLGDGETKIKNMVSLILQSRHSPALSIRVNAFVMSSLTSFQQASPVNVSDWLELRNLPLADSDIQSPSRIDILLGAEVYGEIILEGLIKINNGPIAQNSMFGWIISGRVQTNQASAKPVISMHVQVKEDVLLKKFWELENEPDGITKRLTKEEQKCEEIFNTTFQRDQEGRYVVRLPFNTEDPECQYGQSQNIARKRFALLEKKLMKNPGLKKDYEGVIEEYAQLNHMSLITNSEEKNNEKAVYLPHHAVVREDKDTTKVRVVFDASCKGVNNVSLNDNLLVGPKLQQDLRHILMRWRSHQICLVADLVKMCRQVRVHPDDTDFQRILWRPSPDQPIQHNRLLTLTFGTASAPYLAVKAMQQLAKDEMPNCPKAAKITLEDYYMDDLMTGCDTDAEAIEIYDEMTKLMKSGGFQLQKWCSNSEILLKYIEQENQQLNKSIPIKVGNTVKVLGVNWNKQTDSFEYTISLPRVNGPFTKRSVLSDIARLYDPMGWIAPVVIVAKVFIQKLWKSQLQWDTDLTPELLNEWLRFRNELVKIVGINIPRWINTTKESRVELHTFADASQTAYAAVVYLRAVDASKNISVSLITAKTKVAPIEKEVSIPRLELCAALLATKLAFEVSQVMKIPKENIRAWTDSTVVLAWLRGLPNRWNTFVSNRVSEILTILDVEQWSHVSTLCNPADCSSRGLEPSELTEHSLWWNGPNWLREETINISTEHYSTNEETQEFYFSEEIRQLKTAKTVQKKSQLHTLNPFFDKDGILRVDGRIHYAHVESSLLESQVGVQQGDPLGPLLFSLAIQDVVSSLRSPLNTWYLDDGCLGGRPEEVLEDIEILIRNLNALGLRLNPQKCELFSCSGQLSQNVSGRFNALVPGFVQLDKAHFTLLGAPVFPEGVPSVLLSKMTALADTKPLLGQLSAHVALTILRSCLSIPRLTYTLRTSPVWLCGVEAAMYDEALKDLLGGIINSSMTELQWSQAALPIRHGGLGIRRLQDTELPAFLASSSGVLQLVTRILPFNGDELCIPYADEALELWRARCPSGTVPELPQRQRDWDEEMCRVTVAALLAQNTGAELARLRAVSQPESGLWLQALPSPQMGTLLDDDSLRVAVALRLGCDICEPHSCVCGATVDRLGRHGLHCVRSAGRLSRHQAINDIVRRALVTAGVPAVLEPPGLCRSDGKRPDGLTLIPWERGRSVLWDATCVCTFAPSHVGLTAVTAGSAAEAAARQKCIKYGQLMATYIFVPLALETAGVWGEQGRDFVRAIGRRLRSRGYDNRSGAYLMQRISLAVQRGNAASIMGTFSSVMSRGGLLT</sequence>
<protein>
    <submittedName>
        <fullName evidence="3">(diamondback moth) hypothetical protein</fullName>
    </submittedName>
</protein>